<keyword evidence="2" id="KW-0472">Membrane</keyword>
<feature type="region of interest" description="Disordered" evidence="1">
    <location>
        <begin position="219"/>
        <end position="242"/>
    </location>
</feature>
<accession>A0AAD7U004</accession>
<dbReference type="EMBL" id="JAPEVG010000034">
    <property type="protein sequence ID" value="KAJ8494626.1"/>
    <property type="molecule type" value="Genomic_DNA"/>
</dbReference>
<dbReference type="Proteomes" id="UP001215151">
    <property type="component" value="Unassembled WGS sequence"/>
</dbReference>
<feature type="region of interest" description="Disordered" evidence="1">
    <location>
        <begin position="162"/>
        <end position="192"/>
    </location>
</feature>
<reference evidence="3" key="1">
    <citation type="submission" date="2022-11" db="EMBL/GenBank/DDBJ databases">
        <title>Genome Sequence of Cubamyces cubensis.</title>
        <authorList>
            <person name="Buettner E."/>
        </authorList>
    </citation>
    <scope>NUCLEOTIDE SEQUENCE</scope>
    <source>
        <strain evidence="3">MPL-01</strain>
    </source>
</reference>
<sequence>MTSKSWFDRAFANRQKTEQLLRPDLETGLLTRHDYDLAVSFLPGPVRYLPYVHTAIWGGLSGLAVYRLKLKVRFPTTVVGVSAVTGYGVGIVHYFREHKRFVRQLQDREAFLIVLDNVNKRLGNSMPLFSQVDRDKILERISRRRAENGEVLDAGIEIVADVGDSTDSTAPTDSLPDSNTSQEDTTRPKSTWEAIREANARNTGRHSSWDELRQRYERQRAAGRVQQKDSVPEEVEDPRAKAQAEFDAILEAERKAARAS</sequence>
<name>A0AAD7U004_9APHY</name>
<evidence type="ECO:0000256" key="2">
    <source>
        <dbReference type="SAM" id="Phobius"/>
    </source>
</evidence>
<organism evidence="3 4">
    <name type="scientific">Trametes cubensis</name>
    <dbReference type="NCBI Taxonomy" id="1111947"/>
    <lineage>
        <taxon>Eukaryota</taxon>
        <taxon>Fungi</taxon>
        <taxon>Dikarya</taxon>
        <taxon>Basidiomycota</taxon>
        <taxon>Agaricomycotina</taxon>
        <taxon>Agaricomycetes</taxon>
        <taxon>Polyporales</taxon>
        <taxon>Polyporaceae</taxon>
        <taxon>Trametes</taxon>
    </lineage>
</organism>
<gene>
    <name evidence="3" type="ORF">ONZ51_g2239</name>
</gene>
<comment type="caution">
    <text evidence="3">The sequence shown here is derived from an EMBL/GenBank/DDBJ whole genome shotgun (WGS) entry which is preliminary data.</text>
</comment>
<proteinExistence type="predicted"/>
<evidence type="ECO:0000313" key="4">
    <source>
        <dbReference type="Proteomes" id="UP001215151"/>
    </source>
</evidence>
<evidence type="ECO:0000256" key="1">
    <source>
        <dbReference type="SAM" id="MobiDB-lite"/>
    </source>
</evidence>
<protein>
    <submittedName>
        <fullName evidence="3">Uncharacterized protein</fullName>
    </submittedName>
</protein>
<keyword evidence="2" id="KW-1133">Transmembrane helix</keyword>
<evidence type="ECO:0000313" key="3">
    <source>
        <dbReference type="EMBL" id="KAJ8494626.1"/>
    </source>
</evidence>
<feature type="transmembrane region" description="Helical" evidence="2">
    <location>
        <begin position="48"/>
        <end position="66"/>
    </location>
</feature>
<keyword evidence="2" id="KW-0812">Transmembrane</keyword>
<feature type="transmembrane region" description="Helical" evidence="2">
    <location>
        <begin position="78"/>
        <end position="95"/>
    </location>
</feature>
<dbReference type="AlphaFoldDB" id="A0AAD7U004"/>
<feature type="compositionally biased region" description="Polar residues" evidence="1">
    <location>
        <begin position="165"/>
        <end position="183"/>
    </location>
</feature>
<keyword evidence="4" id="KW-1185">Reference proteome</keyword>